<evidence type="ECO:0000256" key="1">
    <source>
        <dbReference type="ARBA" id="ARBA00008834"/>
    </source>
</evidence>
<dbReference type="PROSITE" id="PS51318">
    <property type="entry name" value="TAT"/>
    <property type="match status" value="1"/>
</dbReference>
<feature type="compositionally biased region" description="Gly residues" evidence="5">
    <location>
        <begin position="36"/>
        <end position="50"/>
    </location>
</feature>
<dbReference type="Gene3D" id="2.60.120.260">
    <property type="entry name" value="Galactose-binding domain-like"/>
    <property type="match status" value="1"/>
</dbReference>
<evidence type="ECO:0000313" key="7">
    <source>
        <dbReference type="EMBL" id="MFI6503216.1"/>
    </source>
</evidence>
<dbReference type="InterPro" id="IPR005084">
    <property type="entry name" value="CBM6"/>
</dbReference>
<dbReference type="EMBL" id="JBITGY010000011">
    <property type="protein sequence ID" value="MFI6503216.1"/>
    <property type="molecule type" value="Genomic_DNA"/>
</dbReference>
<dbReference type="InterPro" id="IPR011050">
    <property type="entry name" value="Pectin_lyase_fold/virulence"/>
</dbReference>
<dbReference type="InterPro" id="IPR006311">
    <property type="entry name" value="TAT_signal"/>
</dbReference>
<evidence type="ECO:0000256" key="4">
    <source>
        <dbReference type="RuleBase" id="RU361169"/>
    </source>
</evidence>
<dbReference type="PANTHER" id="PTHR31339">
    <property type="entry name" value="PECTIN LYASE-RELATED"/>
    <property type="match status" value="1"/>
</dbReference>
<dbReference type="SUPFAM" id="SSF49785">
    <property type="entry name" value="Galactose-binding domain-like"/>
    <property type="match status" value="1"/>
</dbReference>
<proteinExistence type="inferred from homology"/>
<feature type="region of interest" description="Disordered" evidence="5">
    <location>
        <begin position="33"/>
        <end position="53"/>
    </location>
</feature>
<accession>A0ABW7Z5C9</accession>
<dbReference type="InterPro" id="IPR051801">
    <property type="entry name" value="GH28_Enzymes"/>
</dbReference>
<comment type="caution">
    <text evidence="7">The sequence shown here is derived from an EMBL/GenBank/DDBJ whole genome shotgun (WGS) entry which is preliminary data.</text>
</comment>
<keyword evidence="3 4" id="KW-0326">Glycosidase</keyword>
<name>A0ABW7Z5C9_9ACTN</name>
<comment type="similarity">
    <text evidence="1 4">Belongs to the glycosyl hydrolase 28 family.</text>
</comment>
<gene>
    <name evidence="7" type="ORF">ACIBG2_37945</name>
</gene>
<feature type="domain" description="CBM6" evidence="6">
    <location>
        <begin position="494"/>
        <end position="618"/>
    </location>
</feature>
<evidence type="ECO:0000259" key="6">
    <source>
        <dbReference type="PROSITE" id="PS51175"/>
    </source>
</evidence>
<organism evidence="7 8">
    <name type="scientific">Nonomuraea typhae</name>
    <dbReference type="NCBI Taxonomy" id="2603600"/>
    <lineage>
        <taxon>Bacteria</taxon>
        <taxon>Bacillati</taxon>
        <taxon>Actinomycetota</taxon>
        <taxon>Actinomycetes</taxon>
        <taxon>Streptosporangiales</taxon>
        <taxon>Streptosporangiaceae</taxon>
        <taxon>Nonomuraea</taxon>
    </lineage>
</organism>
<dbReference type="PANTHER" id="PTHR31339:SF9">
    <property type="entry name" value="PLASMIN AND FIBRONECTIN-BINDING PROTEIN A"/>
    <property type="match status" value="1"/>
</dbReference>
<protein>
    <submittedName>
        <fullName evidence="7">Glycosyl hydrolase family 28 protein</fullName>
    </submittedName>
</protein>
<dbReference type="RefSeq" id="WP_397089005.1">
    <property type="nucleotide sequence ID" value="NZ_JBITGY010000011.1"/>
</dbReference>
<dbReference type="InterPro" id="IPR006626">
    <property type="entry name" value="PbH1"/>
</dbReference>
<dbReference type="SMART" id="SM00710">
    <property type="entry name" value="PbH1"/>
    <property type="match status" value="6"/>
</dbReference>
<dbReference type="SUPFAM" id="SSF51126">
    <property type="entry name" value="Pectin lyase-like"/>
    <property type="match status" value="1"/>
</dbReference>
<evidence type="ECO:0000256" key="3">
    <source>
        <dbReference type="ARBA" id="ARBA00023295"/>
    </source>
</evidence>
<dbReference type="InterPro" id="IPR000743">
    <property type="entry name" value="Glyco_hydro_28"/>
</dbReference>
<dbReference type="PROSITE" id="PS51175">
    <property type="entry name" value="CBM6"/>
    <property type="match status" value="1"/>
</dbReference>
<dbReference type="Pfam" id="PF00295">
    <property type="entry name" value="Glyco_hydro_28"/>
    <property type="match status" value="1"/>
</dbReference>
<evidence type="ECO:0000256" key="2">
    <source>
        <dbReference type="ARBA" id="ARBA00022801"/>
    </source>
</evidence>
<dbReference type="GO" id="GO:0016787">
    <property type="term" value="F:hydrolase activity"/>
    <property type="evidence" value="ECO:0007669"/>
    <property type="project" value="UniProtKB-KW"/>
</dbReference>
<dbReference type="InterPro" id="IPR008979">
    <property type="entry name" value="Galactose-bd-like_sf"/>
</dbReference>
<dbReference type="Pfam" id="PF16990">
    <property type="entry name" value="CBM_35"/>
    <property type="match status" value="1"/>
</dbReference>
<evidence type="ECO:0000313" key="8">
    <source>
        <dbReference type="Proteomes" id="UP001612741"/>
    </source>
</evidence>
<reference evidence="7 8" key="1">
    <citation type="submission" date="2024-10" db="EMBL/GenBank/DDBJ databases">
        <title>The Natural Products Discovery Center: Release of the First 8490 Sequenced Strains for Exploring Actinobacteria Biosynthetic Diversity.</title>
        <authorList>
            <person name="Kalkreuter E."/>
            <person name="Kautsar S.A."/>
            <person name="Yang D."/>
            <person name="Bader C.D."/>
            <person name="Teijaro C.N."/>
            <person name="Fluegel L."/>
            <person name="Davis C.M."/>
            <person name="Simpson J.R."/>
            <person name="Lauterbach L."/>
            <person name="Steele A.D."/>
            <person name="Gui C."/>
            <person name="Meng S."/>
            <person name="Li G."/>
            <person name="Viehrig K."/>
            <person name="Ye F."/>
            <person name="Su P."/>
            <person name="Kiefer A.F."/>
            <person name="Nichols A."/>
            <person name="Cepeda A.J."/>
            <person name="Yan W."/>
            <person name="Fan B."/>
            <person name="Jiang Y."/>
            <person name="Adhikari A."/>
            <person name="Zheng C.-J."/>
            <person name="Schuster L."/>
            <person name="Cowan T.M."/>
            <person name="Smanski M.J."/>
            <person name="Chevrette M.G."/>
            <person name="De Carvalho L.P.S."/>
            <person name="Shen B."/>
        </authorList>
    </citation>
    <scope>NUCLEOTIDE SEQUENCE [LARGE SCALE GENOMIC DNA]</scope>
    <source>
        <strain evidence="7 8">NPDC050545</strain>
    </source>
</reference>
<dbReference type="Proteomes" id="UP001612741">
    <property type="component" value="Unassembled WGS sequence"/>
</dbReference>
<dbReference type="CDD" id="cd04082">
    <property type="entry name" value="CBM35_pectate_lyase-like"/>
    <property type="match status" value="1"/>
</dbReference>
<sequence length="619" mass="65116">MTPSRRDLFKVAGIAGGGAVLLPRTAVADTADAGTAGQGTAGQGTAGAGTAGPAVSPWDQVPGILARIVPPSFPDRTFDITAYGARPDNTTDCTPAFRQAIAACNAAGGGTVLVPGTGRFRTGPIHLLSDVRLHVAAGGTIRFRSDAASYLPAVYTRWQGIECYNYSPFIYARNQVNIALTGTGTIDGNAAAGPWFGFDGRRDPDWQRLQAMAVDGVPVAQRQFGDGHYLKPNMIQLYGCANILIEDLDLRNPAMWTVHPVLSRNITVRRIKIYSRGAMVDGVDPESCADVLIENCSFDTGDDGTVIKSGRDTDGRRVGVPSENIVIRGNKYYGRWGAITVGSEMSGGVRNVFAENNQIFPGSSYKSFYALYLKTNDRRGGVVDGVHVRGLTGGPCDRGGFYVDMNYSLTGPGHGPIVHPVIRNITVEHLDVADSPFAVKLSGSPASRIKNVTIADSTFTAIDTPAPQISNADGVQLRNVRINGVLYGTPPQGTRYEAEHATISQGTVESDHAGHSGTGFVNYDNLIGSYVEFTVTAASAGTATLAFRFANGTTANRPMDIAVNGSAVAAGKAFNGTGAWTTWQTTTVSAQLDAGPNTVRATATTAGGGPNLDYLEVTA</sequence>
<evidence type="ECO:0000256" key="5">
    <source>
        <dbReference type="SAM" id="MobiDB-lite"/>
    </source>
</evidence>
<keyword evidence="2 4" id="KW-0378">Hydrolase</keyword>
<dbReference type="InterPro" id="IPR012334">
    <property type="entry name" value="Pectin_lyas_fold"/>
</dbReference>
<keyword evidence="8" id="KW-1185">Reference proteome</keyword>
<dbReference type="Gene3D" id="2.160.20.10">
    <property type="entry name" value="Single-stranded right-handed beta-helix, Pectin lyase-like"/>
    <property type="match status" value="1"/>
</dbReference>